<dbReference type="Proteomes" id="UP000181976">
    <property type="component" value="Unassembled WGS sequence"/>
</dbReference>
<keyword evidence="3" id="KW-0067">ATP-binding</keyword>
<keyword evidence="8" id="KW-1185">Reference proteome</keyword>
<dbReference type="Gene3D" id="3.40.50.300">
    <property type="entry name" value="P-loop containing nucleotide triphosphate hydrolases"/>
    <property type="match status" value="1"/>
</dbReference>
<dbReference type="CDD" id="cd03110">
    <property type="entry name" value="SIMIBI_bact_arch"/>
    <property type="match status" value="1"/>
</dbReference>
<evidence type="ECO:0000313" key="8">
    <source>
        <dbReference type="Proteomes" id="UP000181976"/>
    </source>
</evidence>
<dbReference type="Pfam" id="PF14697">
    <property type="entry name" value="Fer4_21"/>
    <property type="match status" value="1"/>
</dbReference>
<feature type="domain" description="4Fe-4S ferredoxin-type" evidence="6">
    <location>
        <begin position="89"/>
        <end position="119"/>
    </location>
</feature>
<dbReference type="InterPro" id="IPR017900">
    <property type="entry name" value="4Fe4S_Fe_S_CS"/>
</dbReference>
<evidence type="ECO:0000256" key="2">
    <source>
        <dbReference type="ARBA" id="ARBA00022741"/>
    </source>
</evidence>
<keyword evidence="1" id="KW-0479">Metal-binding</keyword>
<keyword evidence="4" id="KW-0408">Iron</keyword>
<evidence type="ECO:0000256" key="3">
    <source>
        <dbReference type="ARBA" id="ARBA00022840"/>
    </source>
</evidence>
<evidence type="ECO:0000256" key="1">
    <source>
        <dbReference type="ARBA" id="ARBA00022723"/>
    </source>
</evidence>
<dbReference type="PROSITE" id="PS51379">
    <property type="entry name" value="4FE4S_FER_2"/>
    <property type="match status" value="2"/>
</dbReference>
<keyword evidence="2" id="KW-0547">Nucleotide-binding</keyword>
<dbReference type="SUPFAM" id="SSF54862">
    <property type="entry name" value="4Fe-4S ferredoxins"/>
    <property type="match status" value="1"/>
</dbReference>
<dbReference type="PROSITE" id="PS00198">
    <property type="entry name" value="4FE4S_FER_1"/>
    <property type="match status" value="1"/>
</dbReference>
<evidence type="ECO:0000256" key="5">
    <source>
        <dbReference type="ARBA" id="ARBA00023014"/>
    </source>
</evidence>
<dbReference type="InterPro" id="IPR033756">
    <property type="entry name" value="YlxH/NBP35"/>
</dbReference>
<dbReference type="RefSeq" id="WP_010528459.1">
    <property type="nucleotide sequence ID" value="NZ_AFSL01000085.1"/>
</dbReference>
<dbReference type="PANTHER" id="PTHR43534:SF1">
    <property type="entry name" value="4FE-4S CLUSTER CONTAINING PARA FAMILY ATPASE PROTEIN"/>
    <property type="match status" value="1"/>
</dbReference>
<evidence type="ECO:0000313" key="7">
    <source>
        <dbReference type="EMBL" id="SFE05668.1"/>
    </source>
</evidence>
<dbReference type="OrthoDB" id="9778602at2"/>
<name>A0A1I1XG80_9BACT</name>
<feature type="domain" description="4Fe-4S ferredoxin-type" evidence="6">
    <location>
        <begin position="59"/>
        <end position="88"/>
    </location>
</feature>
<dbReference type="eggNOG" id="COG1149">
    <property type="taxonomic scope" value="Bacteria"/>
</dbReference>
<dbReference type="SUPFAM" id="SSF52540">
    <property type="entry name" value="P-loop containing nucleoside triphosphate hydrolases"/>
    <property type="match status" value="1"/>
</dbReference>
<organism evidence="7 8">
    <name type="scientific">Thermophagus xiamenensis</name>
    <dbReference type="NCBI Taxonomy" id="385682"/>
    <lineage>
        <taxon>Bacteria</taxon>
        <taxon>Pseudomonadati</taxon>
        <taxon>Bacteroidota</taxon>
        <taxon>Bacteroidia</taxon>
        <taxon>Marinilabiliales</taxon>
        <taxon>Marinilabiliaceae</taxon>
        <taxon>Thermophagus</taxon>
    </lineage>
</organism>
<dbReference type="Pfam" id="PF10609">
    <property type="entry name" value="ParA"/>
    <property type="match status" value="1"/>
</dbReference>
<reference evidence="7 8" key="1">
    <citation type="submission" date="2016-10" db="EMBL/GenBank/DDBJ databases">
        <authorList>
            <person name="de Groot N.N."/>
        </authorList>
    </citation>
    <scope>NUCLEOTIDE SEQUENCE [LARGE SCALE GENOMIC DNA]</scope>
    <source>
        <strain evidence="7 8">DSM 19012</strain>
    </source>
</reference>
<dbReference type="PANTHER" id="PTHR43534">
    <property type="entry name" value="MIND SUPERFAMILY P-LOOP ATPASE CONTAINING AN INSERTED FERREDOXIN DOMAIN"/>
    <property type="match status" value="1"/>
</dbReference>
<dbReference type="InterPro" id="IPR027417">
    <property type="entry name" value="P-loop_NTPase"/>
</dbReference>
<dbReference type="InterPro" id="IPR017896">
    <property type="entry name" value="4Fe4S_Fe-S-bd"/>
</dbReference>
<dbReference type="Gene3D" id="3.30.70.20">
    <property type="match status" value="1"/>
</dbReference>
<accession>A0A1I1XG80</accession>
<evidence type="ECO:0000256" key="4">
    <source>
        <dbReference type="ARBA" id="ARBA00023004"/>
    </source>
</evidence>
<dbReference type="STRING" id="385682.SAMN05444380_1064"/>
<dbReference type="GO" id="GO:0051536">
    <property type="term" value="F:iron-sulfur cluster binding"/>
    <property type="evidence" value="ECO:0007669"/>
    <property type="project" value="UniProtKB-KW"/>
</dbReference>
<proteinExistence type="predicted"/>
<sequence>MKELTILSGKGGAGKTSVAASIASVAQNAVLCDDDVDAADLHLIFKPEVKEVHRFEGGQVAVIDEEKCTNCGICWSYCRFDAIHTKAGSGFYINAYQCEGCRLCERVCPSKAIHSYRNNNNYWFVSDSRFGPFVHAKMGAGEDNSGKLVATVRQKAREIATETNAEFIINDGPPGIGCPAISSISGVDAVLLVVEPTRSGLHDAQRLVSLTNSFNVPVYGFINKYDINLQVSETIEAFLNKNHIPLLGRWNFDVNIVKAMLEKMSVVEFAPEGETAREVKKVWEQLKSLMLTD</sequence>
<keyword evidence="5" id="KW-0411">Iron-sulfur</keyword>
<evidence type="ECO:0000259" key="6">
    <source>
        <dbReference type="PROSITE" id="PS51379"/>
    </source>
</evidence>
<dbReference type="GO" id="GO:0046872">
    <property type="term" value="F:metal ion binding"/>
    <property type="evidence" value="ECO:0007669"/>
    <property type="project" value="UniProtKB-KW"/>
</dbReference>
<dbReference type="InParanoid" id="A0A1I1XG80"/>
<protein>
    <submittedName>
        <fullName evidence="7">MinD superfamily P-loop ATPase, contains an inserted ferredoxin domain</fullName>
    </submittedName>
</protein>
<gene>
    <name evidence="7" type="ORF">SAMN05444380_1064</name>
</gene>
<dbReference type="AlphaFoldDB" id="A0A1I1XG80"/>
<dbReference type="EMBL" id="FONA01000006">
    <property type="protein sequence ID" value="SFE05668.1"/>
    <property type="molecule type" value="Genomic_DNA"/>
</dbReference>